<dbReference type="InterPro" id="IPR003743">
    <property type="entry name" value="Zf-RING_7"/>
</dbReference>
<proteinExistence type="predicted"/>
<comment type="caution">
    <text evidence="3">The sequence shown here is derived from an EMBL/GenBank/DDBJ whole genome shotgun (WGS) entry which is preliminary data.</text>
</comment>
<organism evidence="3 4">
    <name type="scientific">Thermotalea metallivorans</name>
    <dbReference type="NCBI Taxonomy" id="520762"/>
    <lineage>
        <taxon>Bacteria</taxon>
        <taxon>Bacillati</taxon>
        <taxon>Bacillota</taxon>
        <taxon>Clostridia</taxon>
        <taxon>Peptostreptococcales</taxon>
        <taxon>Thermotaleaceae</taxon>
        <taxon>Thermotalea</taxon>
    </lineage>
</organism>
<protein>
    <recommendedName>
        <fullName evidence="2">C4-type zinc ribbon domain-containing protein</fullName>
    </recommendedName>
</protein>
<dbReference type="RefSeq" id="WP_068555962.1">
    <property type="nucleotide sequence ID" value="NZ_LOEE01000030.1"/>
</dbReference>
<dbReference type="Gene3D" id="1.10.287.1490">
    <property type="match status" value="1"/>
</dbReference>
<dbReference type="AlphaFoldDB" id="A0A140L5S2"/>
<name>A0A140L5S2_9FIRM</name>
<evidence type="ECO:0000313" key="3">
    <source>
        <dbReference type="EMBL" id="KXG75897.1"/>
    </source>
</evidence>
<keyword evidence="4" id="KW-1185">Reference proteome</keyword>
<dbReference type="EMBL" id="LOEE01000030">
    <property type="protein sequence ID" value="KXG75897.1"/>
    <property type="molecule type" value="Genomic_DNA"/>
</dbReference>
<accession>A0A140L5S2</accession>
<reference evidence="3 4" key="1">
    <citation type="submission" date="2015-12" db="EMBL/GenBank/DDBJ databases">
        <title>Draft genome sequence of the thermoanaerobe Thermotalea metallivorans, an isolate from the runoff channel of the Great Artesian Basin, Australia.</title>
        <authorList>
            <person name="Patel B.K."/>
        </authorList>
    </citation>
    <scope>NUCLEOTIDE SEQUENCE [LARGE SCALE GENOMIC DNA]</scope>
    <source>
        <strain evidence="3 4">B2-1</strain>
    </source>
</reference>
<gene>
    <name evidence="3" type="ORF">AN619_13600</name>
</gene>
<feature type="coiled-coil region" evidence="1">
    <location>
        <begin position="33"/>
        <end position="180"/>
    </location>
</feature>
<feature type="domain" description="C4-type zinc ribbon" evidence="2">
    <location>
        <begin position="201"/>
        <end position="231"/>
    </location>
</feature>
<dbReference type="Proteomes" id="UP000070456">
    <property type="component" value="Unassembled WGS sequence"/>
</dbReference>
<sequence length="235" mass="27589">MGAVDQLWRMQEVEDQLEEERKLQKAIVHGKEIQEKIYAHKSLKRQCENLKANIEETQKEVRRLELLLTDANDRKEKIRGKLYGGKINDLKQLGMLLKDQERTEKEAQQIERSLLRAMETLENLEEDSKTACSGERKLGMEIKKMLADRQKNIEKSEKKIAVLIKELEELEKQIHKKDLELYHYIKFRKNKAVVKTRQDICAGCNMDLPVMTMMQLKRGEITTCDNCGRILYKGE</sequence>
<keyword evidence="1" id="KW-0175">Coiled coil</keyword>
<dbReference type="Pfam" id="PF02591">
    <property type="entry name" value="Zn_ribbon_9"/>
    <property type="match status" value="1"/>
</dbReference>
<evidence type="ECO:0000256" key="1">
    <source>
        <dbReference type="SAM" id="Coils"/>
    </source>
</evidence>
<dbReference type="STRING" id="520762.AN619_13600"/>
<evidence type="ECO:0000259" key="2">
    <source>
        <dbReference type="Pfam" id="PF02591"/>
    </source>
</evidence>
<evidence type="ECO:0000313" key="4">
    <source>
        <dbReference type="Proteomes" id="UP000070456"/>
    </source>
</evidence>